<dbReference type="Proteomes" id="UP001465976">
    <property type="component" value="Unassembled WGS sequence"/>
</dbReference>
<evidence type="ECO:0000313" key="3">
    <source>
        <dbReference type="Proteomes" id="UP001465976"/>
    </source>
</evidence>
<accession>A0ABR3FCE7</accession>
<sequence>MSSKMEHGYTRKLRNGKIFSQLELPDVLFEALVTPAVEREDRIWEEAGEEIEVEEVGGVRHPGDWMMPEDATTSASSSQVKLEDVPVHSNPKKRKKQSRINAKRARQRHERFDGYEERALSNPRPHEEPIATAVAPESFPTKADACSAKNVAYEGEFQDSTRIYTLEELQQMGYRVVGWDGVTAVPILDRNGRVIAALAGRPNDQQYNDQALELHDDILECRINFVGEDETQPRGDFPAQAVGVSYGTGQPHPMRRRNNKYSGMVEGLLGTPGARRIASYQSASYSRWSPDNYARYSDAKEYIKTHPTTRGERWNFERSVFAATTINFGPQTRTFKHRDVQNAPFGWCAVTALGRFDSALGGHLVLWDLGIVLQFPAGSTILLPSATVAHSNVPVGKHETRTSFTQYSAGALFRWVESGGRDLEQLKKADRRSYNENRHAQGQGVFVQQGITRFSTLDSLIERGYVKGDEA</sequence>
<organism evidence="2 3">
    <name type="scientific">Marasmius crinis-equi</name>
    <dbReference type="NCBI Taxonomy" id="585013"/>
    <lineage>
        <taxon>Eukaryota</taxon>
        <taxon>Fungi</taxon>
        <taxon>Dikarya</taxon>
        <taxon>Basidiomycota</taxon>
        <taxon>Agaricomycotina</taxon>
        <taxon>Agaricomycetes</taxon>
        <taxon>Agaricomycetidae</taxon>
        <taxon>Agaricales</taxon>
        <taxon>Marasmiineae</taxon>
        <taxon>Marasmiaceae</taxon>
        <taxon>Marasmius</taxon>
    </lineage>
</organism>
<dbReference type="EMBL" id="JBAHYK010000566">
    <property type="protein sequence ID" value="KAL0572916.1"/>
    <property type="molecule type" value="Genomic_DNA"/>
</dbReference>
<feature type="compositionally biased region" description="Basic and acidic residues" evidence="1">
    <location>
        <begin position="110"/>
        <end position="127"/>
    </location>
</feature>
<proteinExistence type="predicted"/>
<evidence type="ECO:0000313" key="2">
    <source>
        <dbReference type="EMBL" id="KAL0572916.1"/>
    </source>
</evidence>
<dbReference type="Gene3D" id="3.60.130.30">
    <property type="match status" value="1"/>
</dbReference>
<comment type="caution">
    <text evidence="2">The sequence shown here is derived from an EMBL/GenBank/DDBJ whole genome shotgun (WGS) entry which is preliminary data.</text>
</comment>
<feature type="compositionally biased region" description="Polar residues" evidence="1">
    <location>
        <begin position="71"/>
        <end position="80"/>
    </location>
</feature>
<evidence type="ECO:0000256" key="1">
    <source>
        <dbReference type="SAM" id="MobiDB-lite"/>
    </source>
</evidence>
<gene>
    <name evidence="2" type="ORF">V5O48_009049</name>
</gene>
<keyword evidence="3" id="KW-1185">Reference proteome</keyword>
<reference evidence="2 3" key="1">
    <citation type="submission" date="2024-02" db="EMBL/GenBank/DDBJ databases">
        <title>A draft genome for the cacao thread blight pathogen Marasmius crinis-equi.</title>
        <authorList>
            <person name="Cohen S.P."/>
            <person name="Baruah I.K."/>
            <person name="Amoako-Attah I."/>
            <person name="Bukari Y."/>
            <person name="Meinhardt L.W."/>
            <person name="Bailey B.A."/>
        </authorList>
    </citation>
    <scope>NUCLEOTIDE SEQUENCE [LARGE SCALE GENOMIC DNA]</scope>
    <source>
        <strain evidence="2 3">GH-76</strain>
    </source>
</reference>
<protein>
    <submittedName>
        <fullName evidence="2">Uncharacterized protein</fullName>
    </submittedName>
</protein>
<feature type="compositionally biased region" description="Basic residues" evidence="1">
    <location>
        <begin position="90"/>
        <end position="109"/>
    </location>
</feature>
<name>A0ABR3FCE7_9AGAR</name>
<feature type="region of interest" description="Disordered" evidence="1">
    <location>
        <begin position="60"/>
        <end position="127"/>
    </location>
</feature>